<dbReference type="Proteomes" id="UP000723463">
    <property type="component" value="Unassembled WGS sequence"/>
</dbReference>
<proteinExistence type="predicted"/>
<comment type="caution">
    <text evidence="2">The sequence shown here is derived from an EMBL/GenBank/DDBJ whole genome shotgun (WGS) entry which is preliminary data.</text>
</comment>
<sequence>MCNTTTLLLVTLLATVLSTFPSPATAQVPSPWCRTYIANCEALRKLNCDAKVNGDRNLTWISAQCSIGIPAPGKCNYFSPDCSCSYTDLANNNRTVMIPLSQPALELTQNQTNNGCVDGNANSTRSTTPAATATIPITTALGSPTTTMTPTATTQPNMAGDSKKPMAVSLATLNVAILIALFL</sequence>
<feature type="signal peptide" evidence="1">
    <location>
        <begin position="1"/>
        <end position="26"/>
    </location>
</feature>
<feature type="chain" id="PRO_5040126965" evidence="1">
    <location>
        <begin position="27"/>
        <end position="183"/>
    </location>
</feature>
<reference evidence="2" key="1">
    <citation type="journal article" date="2020" name="Fungal Divers.">
        <title>Resolving the Mortierellaceae phylogeny through synthesis of multi-gene phylogenetics and phylogenomics.</title>
        <authorList>
            <person name="Vandepol N."/>
            <person name="Liber J."/>
            <person name="Desiro A."/>
            <person name="Na H."/>
            <person name="Kennedy M."/>
            <person name="Barry K."/>
            <person name="Grigoriev I.V."/>
            <person name="Miller A.N."/>
            <person name="O'Donnell K."/>
            <person name="Stajich J.E."/>
            <person name="Bonito G."/>
        </authorList>
    </citation>
    <scope>NUCLEOTIDE SEQUENCE</scope>
    <source>
        <strain evidence="2">NRRL 2591</strain>
    </source>
</reference>
<organism evidence="2 3">
    <name type="scientific">Mortierella hygrophila</name>
    <dbReference type="NCBI Taxonomy" id="979708"/>
    <lineage>
        <taxon>Eukaryota</taxon>
        <taxon>Fungi</taxon>
        <taxon>Fungi incertae sedis</taxon>
        <taxon>Mucoromycota</taxon>
        <taxon>Mortierellomycotina</taxon>
        <taxon>Mortierellomycetes</taxon>
        <taxon>Mortierellales</taxon>
        <taxon>Mortierellaceae</taxon>
        <taxon>Mortierella</taxon>
    </lineage>
</organism>
<protein>
    <submittedName>
        <fullName evidence="2">Uncharacterized protein</fullName>
    </submittedName>
</protein>
<accession>A0A9P6K8L7</accession>
<keyword evidence="1" id="KW-0732">Signal</keyword>
<dbReference type="EMBL" id="JAAAXW010000004">
    <property type="protein sequence ID" value="KAF9551478.1"/>
    <property type="molecule type" value="Genomic_DNA"/>
</dbReference>
<keyword evidence="3" id="KW-1185">Reference proteome</keyword>
<name>A0A9P6K8L7_9FUNG</name>
<evidence type="ECO:0000313" key="3">
    <source>
        <dbReference type="Proteomes" id="UP000723463"/>
    </source>
</evidence>
<evidence type="ECO:0000313" key="2">
    <source>
        <dbReference type="EMBL" id="KAF9551478.1"/>
    </source>
</evidence>
<dbReference type="AlphaFoldDB" id="A0A9P6K8L7"/>
<gene>
    <name evidence="2" type="ORF">EC957_008147</name>
</gene>
<evidence type="ECO:0000256" key="1">
    <source>
        <dbReference type="SAM" id="SignalP"/>
    </source>
</evidence>